<dbReference type="EMBL" id="JAOPGA020000749">
    <property type="protein sequence ID" value="KAL0481312.1"/>
    <property type="molecule type" value="Genomic_DNA"/>
</dbReference>
<accession>A0AAW2YYF4</accession>
<evidence type="ECO:0000313" key="1">
    <source>
        <dbReference type="EMBL" id="KAL0481312.1"/>
    </source>
</evidence>
<dbReference type="Pfam" id="PF10127">
    <property type="entry name" value="RlaP"/>
    <property type="match status" value="1"/>
</dbReference>
<proteinExistence type="predicted"/>
<dbReference type="Proteomes" id="UP001431209">
    <property type="component" value="Unassembled WGS sequence"/>
</dbReference>
<organism evidence="1 2">
    <name type="scientific">Acrasis kona</name>
    <dbReference type="NCBI Taxonomy" id="1008807"/>
    <lineage>
        <taxon>Eukaryota</taxon>
        <taxon>Discoba</taxon>
        <taxon>Heterolobosea</taxon>
        <taxon>Tetramitia</taxon>
        <taxon>Eutetramitia</taxon>
        <taxon>Acrasidae</taxon>
        <taxon>Acrasis</taxon>
    </lineage>
</organism>
<dbReference type="PANTHER" id="PTHR34817:SF2">
    <property type="entry name" value="NUCLEOTIDYLTRANSFERASE"/>
    <property type="match status" value="1"/>
</dbReference>
<name>A0AAW2YYF4_9EUKA</name>
<dbReference type="InterPro" id="IPR018775">
    <property type="entry name" value="RlaP"/>
</dbReference>
<comment type="caution">
    <text evidence="1">The sequence shown here is derived from an EMBL/GenBank/DDBJ whole genome shotgun (WGS) entry which is preliminary data.</text>
</comment>
<evidence type="ECO:0008006" key="3">
    <source>
        <dbReference type="Google" id="ProtNLM"/>
    </source>
</evidence>
<sequence>MNCKPYIAGALKQLEDEYNIQILFAADAGSRSYGWASVNSDFDVHVIYLRKPIYYITIQEKQKTIEKTYYIDIPRNLLTSVVAVDQPEQVNVEVNISAFDIKHALLLFSKTNPAIMHMLNSPVVYINKDEYFNSKLHELCTLNASRRTLCSSMMGIIKVNFNKYITTEAKSTTPRTTIRLKAYLYIMHHLLFVHKIYKETVDLSPDQFEIVKVIKSGKLIEYKKRIIPYDTPFPNLEIISLMNAAQPHLDIYKKMMNLLQEKKKSTEQDPVVPRDRLLELYFLLLYKKLNEFSYYLPRVPEISLDELDTLFHRVLNIDESIGQ</sequence>
<gene>
    <name evidence="1" type="ORF">AKO1_012742</name>
</gene>
<protein>
    <recommendedName>
        <fullName evidence="3">Nucleotidyltransferase</fullName>
    </recommendedName>
</protein>
<dbReference type="PANTHER" id="PTHR34817">
    <property type="entry name" value="NUCLEOTIDYLTRANSFERASE"/>
    <property type="match status" value="1"/>
</dbReference>
<reference evidence="1 2" key="1">
    <citation type="submission" date="2024-03" db="EMBL/GenBank/DDBJ databases">
        <title>The Acrasis kona genome and developmental transcriptomes reveal deep origins of eukaryotic multicellular pathways.</title>
        <authorList>
            <person name="Sheikh S."/>
            <person name="Fu C.-J."/>
            <person name="Brown M.W."/>
            <person name="Baldauf S.L."/>
        </authorList>
    </citation>
    <scope>NUCLEOTIDE SEQUENCE [LARGE SCALE GENOMIC DNA]</scope>
    <source>
        <strain evidence="1 2">ATCC MYA-3509</strain>
    </source>
</reference>
<keyword evidence="2" id="KW-1185">Reference proteome</keyword>
<dbReference type="AlphaFoldDB" id="A0AAW2YYF4"/>
<evidence type="ECO:0000313" key="2">
    <source>
        <dbReference type="Proteomes" id="UP001431209"/>
    </source>
</evidence>